<organism evidence="1 2">
    <name type="scientific">Melastoma candidum</name>
    <dbReference type="NCBI Taxonomy" id="119954"/>
    <lineage>
        <taxon>Eukaryota</taxon>
        <taxon>Viridiplantae</taxon>
        <taxon>Streptophyta</taxon>
        <taxon>Embryophyta</taxon>
        <taxon>Tracheophyta</taxon>
        <taxon>Spermatophyta</taxon>
        <taxon>Magnoliopsida</taxon>
        <taxon>eudicotyledons</taxon>
        <taxon>Gunneridae</taxon>
        <taxon>Pentapetalae</taxon>
        <taxon>rosids</taxon>
        <taxon>malvids</taxon>
        <taxon>Myrtales</taxon>
        <taxon>Melastomataceae</taxon>
        <taxon>Melastomatoideae</taxon>
        <taxon>Melastomateae</taxon>
        <taxon>Melastoma</taxon>
    </lineage>
</organism>
<reference evidence="2" key="1">
    <citation type="journal article" date="2023" name="Front. Plant Sci.">
        <title>Chromosomal-level genome assembly of Melastoma candidum provides insights into trichome evolution.</title>
        <authorList>
            <person name="Zhong Y."/>
            <person name="Wu W."/>
            <person name="Sun C."/>
            <person name="Zou P."/>
            <person name="Liu Y."/>
            <person name="Dai S."/>
            <person name="Zhou R."/>
        </authorList>
    </citation>
    <scope>NUCLEOTIDE SEQUENCE [LARGE SCALE GENOMIC DNA]</scope>
</reference>
<sequence>MKPVLPCTPIRGNNERKKKANQVPLPNHHPGDSANEISGGDCLLVHYDKKDVSTARDNFADCQKEKSETNSGWRTLLLKLYLSGYSKPRADCSENQIAGSEANEDDDGPYELEEGEWIPDDPCVLADFSGQISKTEPVEMETLPDEDRWHSQYGQATSSPQDMVLDVPVIDLWNWNIVRDRDDQVYKLVR</sequence>
<evidence type="ECO:0000313" key="2">
    <source>
        <dbReference type="Proteomes" id="UP001057402"/>
    </source>
</evidence>
<proteinExistence type="predicted"/>
<evidence type="ECO:0000313" key="1">
    <source>
        <dbReference type="EMBL" id="KAI4374584.1"/>
    </source>
</evidence>
<keyword evidence="2" id="KW-1185">Reference proteome</keyword>
<name>A0ACB9RAD9_9MYRT</name>
<dbReference type="EMBL" id="CM042883">
    <property type="protein sequence ID" value="KAI4374584.1"/>
    <property type="molecule type" value="Genomic_DNA"/>
</dbReference>
<protein>
    <submittedName>
        <fullName evidence="1">Uncharacterized protein</fullName>
    </submittedName>
</protein>
<comment type="caution">
    <text evidence="1">The sequence shown here is derived from an EMBL/GenBank/DDBJ whole genome shotgun (WGS) entry which is preliminary data.</text>
</comment>
<dbReference type="Proteomes" id="UP001057402">
    <property type="component" value="Chromosome 4"/>
</dbReference>
<gene>
    <name evidence="1" type="ORF">MLD38_012564</name>
</gene>
<accession>A0ACB9RAD9</accession>